<gene>
    <name evidence="1" type="ordered locus">NFA_44040</name>
</gene>
<protein>
    <submittedName>
        <fullName evidence="1">Uncharacterized protein</fullName>
    </submittedName>
</protein>
<dbReference type="RefSeq" id="WP_011210940.1">
    <property type="nucleotide sequence ID" value="NC_006361.1"/>
</dbReference>
<dbReference type="HOGENOM" id="CLU_2082359_0_0_11"/>
<accession>Q5YRD6</accession>
<proteinExistence type="predicted"/>
<dbReference type="GeneID" id="61135025"/>
<dbReference type="KEGG" id="nfa:NFA_44040"/>
<dbReference type="Proteomes" id="UP000006820">
    <property type="component" value="Chromosome"/>
</dbReference>
<evidence type="ECO:0000313" key="2">
    <source>
        <dbReference type="Proteomes" id="UP000006820"/>
    </source>
</evidence>
<reference evidence="1 2" key="1">
    <citation type="journal article" date="2004" name="Proc. Natl. Acad. Sci. U.S.A.">
        <title>The complete genomic sequence of Nocardia farcinica IFM 10152.</title>
        <authorList>
            <person name="Ishikawa J."/>
            <person name="Yamashita A."/>
            <person name="Mikami Y."/>
            <person name="Hoshino Y."/>
            <person name="Kurita H."/>
            <person name="Hotta K."/>
            <person name="Shiba T."/>
            <person name="Hattori M."/>
        </authorList>
    </citation>
    <scope>NUCLEOTIDE SEQUENCE [LARGE SCALE GENOMIC DNA]</scope>
    <source>
        <strain evidence="1 2">IFM 10152</strain>
    </source>
</reference>
<dbReference type="STRING" id="247156.NFA_44040"/>
<dbReference type="EMBL" id="AP006618">
    <property type="protein sequence ID" value="BAD59255.1"/>
    <property type="molecule type" value="Genomic_DNA"/>
</dbReference>
<name>Q5YRD6_NOCFA</name>
<evidence type="ECO:0000313" key="1">
    <source>
        <dbReference type="EMBL" id="BAD59255.1"/>
    </source>
</evidence>
<dbReference type="InterPro" id="IPR045732">
    <property type="entry name" value="DUF6086"/>
</dbReference>
<dbReference type="Pfam" id="PF19564">
    <property type="entry name" value="DUF6086"/>
    <property type="match status" value="1"/>
</dbReference>
<dbReference type="AlphaFoldDB" id="Q5YRD6"/>
<keyword evidence="2" id="KW-1185">Reference proteome</keyword>
<dbReference type="eggNOG" id="ENOG5033H83">
    <property type="taxonomic scope" value="Bacteria"/>
</dbReference>
<organism evidence="1 2">
    <name type="scientific">Nocardia farcinica (strain IFM 10152)</name>
    <dbReference type="NCBI Taxonomy" id="247156"/>
    <lineage>
        <taxon>Bacteria</taxon>
        <taxon>Bacillati</taxon>
        <taxon>Actinomycetota</taxon>
        <taxon>Actinomycetes</taxon>
        <taxon>Mycobacteriales</taxon>
        <taxon>Nocardiaceae</taxon>
        <taxon>Nocardia</taxon>
    </lineage>
</organism>
<dbReference type="OrthoDB" id="3475539at2"/>
<sequence length="117" mass="12863">MSFSFEVGDTTVWSPALRVGDLYVRMVSDVAALLGMPTGLVPIASDMWDIDLDPFEALVREMFHLYFETTHQVMKGMIAGVLAPSIVLLERGGRVLDTRSAAETNFVARARDLSMAP</sequence>